<evidence type="ECO:0000313" key="3">
    <source>
        <dbReference type="EMBL" id="CAA9293089.1"/>
    </source>
</evidence>
<accession>A0A6J4K104</accession>
<proteinExistence type="predicted"/>
<dbReference type="AlphaFoldDB" id="A0A6J4K104"/>
<sequence length="132" mass="14202">MARLWCSAARPSRFKSNICPILGLFGLCCAALPGRAQESSVPEAPPAASEPAADAETAEAPAIRAADNGSGKNARIRFSLGRLLRDLTFGVAWDRARIPFNTSLRGNGQDPVSIKLTLSRRDFSGVTMRLRF</sequence>
<protein>
    <recommendedName>
        <fullName evidence="4">Copper amine oxidase-like N-terminal domain-containing protein</fullName>
    </recommendedName>
</protein>
<evidence type="ECO:0000256" key="1">
    <source>
        <dbReference type="SAM" id="MobiDB-lite"/>
    </source>
</evidence>
<reference evidence="3" key="1">
    <citation type="submission" date="2020-02" db="EMBL/GenBank/DDBJ databases">
        <authorList>
            <person name="Meier V. D."/>
        </authorList>
    </citation>
    <scope>NUCLEOTIDE SEQUENCE</scope>
    <source>
        <strain evidence="3">AVDCRST_MAG63</strain>
    </source>
</reference>
<dbReference type="EMBL" id="CADCTO010000631">
    <property type="protein sequence ID" value="CAA9293089.1"/>
    <property type="molecule type" value="Genomic_DNA"/>
</dbReference>
<evidence type="ECO:0008006" key="4">
    <source>
        <dbReference type="Google" id="ProtNLM"/>
    </source>
</evidence>
<organism evidence="3">
    <name type="scientific">uncultured Armatimonadetes bacterium</name>
    <dbReference type="NCBI Taxonomy" id="157466"/>
    <lineage>
        <taxon>Bacteria</taxon>
        <taxon>Bacillati</taxon>
        <taxon>Armatimonadota</taxon>
        <taxon>environmental samples</taxon>
    </lineage>
</organism>
<feature type="region of interest" description="Disordered" evidence="1">
    <location>
        <begin position="38"/>
        <end position="66"/>
    </location>
</feature>
<keyword evidence="2" id="KW-0732">Signal</keyword>
<feature type="chain" id="PRO_5026937383" description="Copper amine oxidase-like N-terminal domain-containing protein" evidence="2">
    <location>
        <begin position="31"/>
        <end position="132"/>
    </location>
</feature>
<name>A0A6J4K104_9BACT</name>
<evidence type="ECO:0000256" key="2">
    <source>
        <dbReference type="SAM" id="SignalP"/>
    </source>
</evidence>
<feature type="signal peptide" evidence="2">
    <location>
        <begin position="1"/>
        <end position="30"/>
    </location>
</feature>
<gene>
    <name evidence="3" type="ORF">AVDCRST_MAG63-4518</name>
</gene>